<keyword evidence="3" id="KW-1185">Reference proteome</keyword>
<keyword evidence="1" id="KW-0812">Transmembrane</keyword>
<proteinExistence type="predicted"/>
<sequence>MTNNKPLSIAICILIKYYIFFVFIAICNRYKTMVIANSNGLASLMGNTGWYVLYISFGAFLLSIIFFFPILITLRIKNRRYILLAFAFLLPIEYYTYTKLFSQIDPINGIYNTIVSVAFIFIYMMRRLN</sequence>
<comment type="caution">
    <text evidence="2">The sequence shown here is derived from an EMBL/GenBank/DDBJ whole genome shotgun (WGS) entry which is preliminary data.</text>
</comment>
<evidence type="ECO:0000313" key="2">
    <source>
        <dbReference type="EMBL" id="PQJ09253.1"/>
    </source>
</evidence>
<name>A0A2S7SQS5_9BACT</name>
<feature type="transmembrane region" description="Helical" evidence="1">
    <location>
        <begin position="81"/>
        <end position="97"/>
    </location>
</feature>
<dbReference type="EMBL" id="PPSL01000006">
    <property type="protein sequence ID" value="PQJ09253.1"/>
    <property type="molecule type" value="Genomic_DNA"/>
</dbReference>
<evidence type="ECO:0000313" key="3">
    <source>
        <dbReference type="Proteomes" id="UP000239872"/>
    </source>
</evidence>
<gene>
    <name evidence="2" type="ORF">CJD36_018565</name>
</gene>
<keyword evidence="1" id="KW-1133">Transmembrane helix</keyword>
<dbReference type="AlphaFoldDB" id="A0A2S7SQS5"/>
<protein>
    <submittedName>
        <fullName evidence="2">Uncharacterized protein</fullName>
    </submittedName>
</protein>
<keyword evidence="1" id="KW-0472">Membrane</keyword>
<feature type="transmembrane region" description="Helical" evidence="1">
    <location>
        <begin position="109"/>
        <end position="125"/>
    </location>
</feature>
<feature type="transmembrane region" description="Helical" evidence="1">
    <location>
        <begin position="7"/>
        <end position="31"/>
    </location>
</feature>
<evidence type="ECO:0000256" key="1">
    <source>
        <dbReference type="SAM" id="Phobius"/>
    </source>
</evidence>
<accession>A0A2S7SQS5</accession>
<feature type="transmembrane region" description="Helical" evidence="1">
    <location>
        <begin position="51"/>
        <end position="74"/>
    </location>
</feature>
<organism evidence="2 3">
    <name type="scientific">Flavipsychrobacter stenotrophus</name>
    <dbReference type="NCBI Taxonomy" id="2077091"/>
    <lineage>
        <taxon>Bacteria</taxon>
        <taxon>Pseudomonadati</taxon>
        <taxon>Bacteroidota</taxon>
        <taxon>Chitinophagia</taxon>
        <taxon>Chitinophagales</taxon>
        <taxon>Chitinophagaceae</taxon>
        <taxon>Flavipsychrobacter</taxon>
    </lineage>
</organism>
<reference evidence="2 3" key="1">
    <citation type="submission" date="2018-01" db="EMBL/GenBank/DDBJ databases">
        <title>A novel member of the phylum Bacteroidetes isolated from glacier ice.</title>
        <authorList>
            <person name="Liu Q."/>
            <person name="Xin Y.-H."/>
        </authorList>
    </citation>
    <scope>NUCLEOTIDE SEQUENCE [LARGE SCALE GENOMIC DNA]</scope>
    <source>
        <strain evidence="2 3">RB1R16</strain>
    </source>
</reference>
<dbReference type="Proteomes" id="UP000239872">
    <property type="component" value="Unassembled WGS sequence"/>
</dbReference>